<gene>
    <name evidence="3" type="ORF">EV192_11788</name>
</gene>
<evidence type="ECO:0000256" key="2">
    <source>
        <dbReference type="SAM" id="SignalP"/>
    </source>
</evidence>
<keyword evidence="1" id="KW-0812">Transmembrane</keyword>
<keyword evidence="1" id="KW-0472">Membrane</keyword>
<keyword evidence="1" id="KW-1133">Transmembrane helix</keyword>
<protein>
    <submittedName>
        <fullName evidence="3">Uncharacterized protein</fullName>
    </submittedName>
</protein>
<evidence type="ECO:0000313" key="3">
    <source>
        <dbReference type="EMBL" id="TCO47348.1"/>
    </source>
</evidence>
<keyword evidence="4" id="KW-1185">Reference proteome</keyword>
<accession>A0A4R2IT90</accession>
<keyword evidence="2" id="KW-0732">Signal</keyword>
<organism evidence="3 4">
    <name type="scientific">Actinocrispum wychmicini</name>
    <dbReference type="NCBI Taxonomy" id="1213861"/>
    <lineage>
        <taxon>Bacteria</taxon>
        <taxon>Bacillati</taxon>
        <taxon>Actinomycetota</taxon>
        <taxon>Actinomycetes</taxon>
        <taxon>Pseudonocardiales</taxon>
        <taxon>Pseudonocardiaceae</taxon>
        <taxon>Actinocrispum</taxon>
    </lineage>
</organism>
<comment type="caution">
    <text evidence="3">The sequence shown here is derived from an EMBL/GenBank/DDBJ whole genome shotgun (WGS) entry which is preliminary data.</text>
</comment>
<feature type="transmembrane region" description="Helical" evidence="1">
    <location>
        <begin position="135"/>
        <end position="155"/>
    </location>
</feature>
<dbReference type="Proteomes" id="UP000295680">
    <property type="component" value="Unassembled WGS sequence"/>
</dbReference>
<feature type="chain" id="PRO_5020701127" evidence="2">
    <location>
        <begin position="24"/>
        <end position="162"/>
    </location>
</feature>
<proteinExistence type="predicted"/>
<dbReference type="OrthoDB" id="4258031at2"/>
<evidence type="ECO:0000313" key="4">
    <source>
        <dbReference type="Proteomes" id="UP000295680"/>
    </source>
</evidence>
<sequence>MRHAGVLITCLFMLLVTGMPASAHGGPIRLEVQGDGGQGVTATVTYQNDGHPVTDEVVLNFTAVTADGRAFGPVRMVAAAEGQSFYVSEQSLPVGAWTVTVIATRPSAATKTAAVTSKILPAKPTLTVPSNDSTVVILVAVNGVILLAVAAAILLRWRRTHS</sequence>
<dbReference type="RefSeq" id="WP_132125644.1">
    <property type="nucleotide sequence ID" value="NZ_SLWS01000017.1"/>
</dbReference>
<dbReference type="EMBL" id="SLWS01000017">
    <property type="protein sequence ID" value="TCO47348.1"/>
    <property type="molecule type" value="Genomic_DNA"/>
</dbReference>
<evidence type="ECO:0000256" key="1">
    <source>
        <dbReference type="SAM" id="Phobius"/>
    </source>
</evidence>
<name>A0A4R2IT90_9PSEU</name>
<feature type="signal peptide" evidence="2">
    <location>
        <begin position="1"/>
        <end position="23"/>
    </location>
</feature>
<dbReference type="AlphaFoldDB" id="A0A4R2IT90"/>
<reference evidence="3 4" key="1">
    <citation type="submission" date="2019-03" db="EMBL/GenBank/DDBJ databases">
        <title>Genomic Encyclopedia of Type Strains, Phase IV (KMG-IV): sequencing the most valuable type-strain genomes for metagenomic binning, comparative biology and taxonomic classification.</title>
        <authorList>
            <person name="Goeker M."/>
        </authorList>
    </citation>
    <scope>NUCLEOTIDE SEQUENCE [LARGE SCALE GENOMIC DNA]</scope>
    <source>
        <strain evidence="3 4">DSM 45934</strain>
    </source>
</reference>